<dbReference type="PANTHER" id="PTHR34975:SF2">
    <property type="entry name" value="SPORE GERMINATION PROTEIN A2"/>
    <property type="match status" value="1"/>
</dbReference>
<accession>A0A164K804</accession>
<evidence type="ECO:0000256" key="8">
    <source>
        <dbReference type="SAM" id="Phobius"/>
    </source>
</evidence>
<sequence>MKPFEYGDEEIGSRELGFAVSSTIIGIGALSMPRDIAMQTLFSDGWIILLLGGLICACLGWFVTRVAILFPKQNFVQYTSEHLTKPVSYTISIILVLTFVALTAYEARKIAIISQTYLFSDTPIQLLSFFFLLVVIYGIAGSRAALLRLNVLFLPIVLIAIVLLSLLNVNLMEVDNLLPAFQTGISQYAVGVKNSIFTFIGFEVALFYAVMLNETAKKAPMAVAKAVMVNVLSYILIYLTCISVFTYMTTRGLTYPTIELGKEIEIGGGFLERFDAIFFTTWIITIYNTTAMYYDVASLLFCAMFPKVKKHIFIFVSAPMIFMLNMIPGNLNTLSNYGTYLAWIDMGFVVLAPLLVFIVYKIKRRNGRNETPS</sequence>
<organism evidence="9 10">
    <name type="scientific">Bacillus cereus</name>
    <dbReference type="NCBI Taxonomy" id="1396"/>
    <lineage>
        <taxon>Bacteria</taxon>
        <taxon>Bacillati</taxon>
        <taxon>Bacillota</taxon>
        <taxon>Bacilli</taxon>
        <taxon>Bacillales</taxon>
        <taxon>Bacillaceae</taxon>
        <taxon>Bacillus</taxon>
        <taxon>Bacillus cereus group</taxon>
    </lineage>
</organism>
<feature type="transmembrane region" description="Helical" evidence="8">
    <location>
        <begin position="312"/>
        <end position="328"/>
    </location>
</feature>
<dbReference type="InterPro" id="IPR004761">
    <property type="entry name" value="Spore_GerAB"/>
</dbReference>
<dbReference type="PANTHER" id="PTHR34975">
    <property type="entry name" value="SPORE GERMINATION PROTEIN A2"/>
    <property type="match status" value="1"/>
</dbReference>
<evidence type="ECO:0000256" key="2">
    <source>
        <dbReference type="ARBA" id="ARBA00007998"/>
    </source>
</evidence>
<evidence type="ECO:0000256" key="4">
    <source>
        <dbReference type="ARBA" id="ARBA00022544"/>
    </source>
</evidence>
<feature type="transmembrane region" description="Helical" evidence="8">
    <location>
        <begin position="45"/>
        <end position="67"/>
    </location>
</feature>
<keyword evidence="7 8" id="KW-0472">Membrane</keyword>
<feature type="transmembrane region" description="Helical" evidence="8">
    <location>
        <begin position="16"/>
        <end position="33"/>
    </location>
</feature>
<dbReference type="Gene3D" id="1.20.1740.10">
    <property type="entry name" value="Amino acid/polyamine transporter I"/>
    <property type="match status" value="1"/>
</dbReference>
<dbReference type="RefSeq" id="WP_063263749.1">
    <property type="nucleotide sequence ID" value="NZ_LJKE01000140.1"/>
</dbReference>
<dbReference type="Pfam" id="PF03845">
    <property type="entry name" value="Spore_permease"/>
    <property type="match status" value="1"/>
</dbReference>
<evidence type="ECO:0000256" key="3">
    <source>
        <dbReference type="ARBA" id="ARBA00022448"/>
    </source>
</evidence>
<comment type="caution">
    <text evidence="9">The sequence shown here is derived from an EMBL/GenBank/DDBJ whole genome shotgun (WGS) entry which is preliminary data.</text>
</comment>
<feature type="transmembrane region" description="Helical" evidence="8">
    <location>
        <begin position="340"/>
        <end position="360"/>
    </location>
</feature>
<feature type="transmembrane region" description="Helical" evidence="8">
    <location>
        <begin position="126"/>
        <end position="146"/>
    </location>
</feature>
<dbReference type="EMBL" id="LJKE01000140">
    <property type="protein sequence ID" value="KZD48262.1"/>
    <property type="molecule type" value="Genomic_DNA"/>
</dbReference>
<evidence type="ECO:0000313" key="10">
    <source>
        <dbReference type="Proteomes" id="UP000076482"/>
    </source>
</evidence>
<comment type="subcellular location">
    <subcellularLocation>
        <location evidence="1">Membrane</location>
        <topology evidence="1">Multi-pass membrane protein</topology>
    </subcellularLocation>
</comment>
<name>A0A164K804_BACCE</name>
<keyword evidence="4" id="KW-0309">Germination</keyword>
<gene>
    <name evidence="9" type="ORF">B4088_6642</name>
</gene>
<protein>
    <submittedName>
        <fullName evidence="9">Spore germination protein GerLB</fullName>
    </submittedName>
</protein>
<dbReference type="NCBIfam" id="TIGR00912">
    <property type="entry name" value="2A0309"/>
    <property type="match status" value="1"/>
</dbReference>
<evidence type="ECO:0000313" key="9">
    <source>
        <dbReference type="EMBL" id="KZD48262.1"/>
    </source>
</evidence>
<feature type="transmembrane region" description="Helical" evidence="8">
    <location>
        <begin position="231"/>
        <end position="248"/>
    </location>
</feature>
<evidence type="ECO:0000256" key="6">
    <source>
        <dbReference type="ARBA" id="ARBA00022989"/>
    </source>
</evidence>
<keyword evidence="3" id="KW-0813">Transport</keyword>
<feature type="transmembrane region" description="Helical" evidence="8">
    <location>
        <begin position="192"/>
        <end position="211"/>
    </location>
</feature>
<feature type="transmembrane region" description="Helical" evidence="8">
    <location>
        <begin position="152"/>
        <end position="171"/>
    </location>
</feature>
<dbReference type="AlphaFoldDB" id="A0A164K804"/>
<comment type="similarity">
    <text evidence="2">Belongs to the amino acid-polyamine-organocation (APC) superfamily. Spore germination protein (SGP) (TC 2.A.3.9) family.</text>
</comment>
<evidence type="ECO:0000256" key="7">
    <source>
        <dbReference type="ARBA" id="ARBA00023136"/>
    </source>
</evidence>
<evidence type="ECO:0000256" key="5">
    <source>
        <dbReference type="ARBA" id="ARBA00022692"/>
    </source>
</evidence>
<dbReference type="GO" id="GO:0016020">
    <property type="term" value="C:membrane"/>
    <property type="evidence" value="ECO:0007669"/>
    <property type="project" value="UniProtKB-SubCell"/>
</dbReference>
<keyword evidence="5 8" id="KW-0812">Transmembrane</keyword>
<dbReference type="PATRIC" id="fig|1396.535.peg.5227"/>
<keyword evidence="6 8" id="KW-1133">Transmembrane helix</keyword>
<dbReference type="Proteomes" id="UP000076482">
    <property type="component" value="Unassembled WGS sequence"/>
</dbReference>
<proteinExistence type="inferred from homology"/>
<reference evidence="9 10" key="1">
    <citation type="submission" date="2015-09" db="EMBL/GenBank/DDBJ databases">
        <title>Bacillus cereus food isolates.</title>
        <authorList>
            <person name="Boekhorst J."/>
        </authorList>
    </citation>
    <scope>NUCLEOTIDE SEQUENCE [LARGE SCALE GENOMIC DNA]</scope>
    <source>
        <strain evidence="9 10">B4088</strain>
    </source>
</reference>
<feature type="transmembrane region" description="Helical" evidence="8">
    <location>
        <begin position="87"/>
        <end position="105"/>
    </location>
</feature>
<evidence type="ECO:0000256" key="1">
    <source>
        <dbReference type="ARBA" id="ARBA00004141"/>
    </source>
</evidence>
<dbReference type="GO" id="GO:0009847">
    <property type="term" value="P:spore germination"/>
    <property type="evidence" value="ECO:0007669"/>
    <property type="project" value="InterPro"/>
</dbReference>
<dbReference type="GeneID" id="92798467"/>